<evidence type="ECO:0000313" key="3">
    <source>
        <dbReference type="Proteomes" id="UP001165082"/>
    </source>
</evidence>
<dbReference type="OrthoDB" id="197391at2759"/>
<evidence type="ECO:0000313" key="2">
    <source>
        <dbReference type="EMBL" id="GMH50343.1"/>
    </source>
</evidence>
<dbReference type="EMBL" id="BRXZ01004512">
    <property type="protein sequence ID" value="GMH50343.1"/>
    <property type="molecule type" value="Genomic_DNA"/>
</dbReference>
<dbReference type="InterPro" id="IPR011009">
    <property type="entry name" value="Kinase-like_dom_sf"/>
</dbReference>
<sequence>PPVEHRDLKTPNVLVTADMRAKVSDFGLSKSDVTMNTATVMSLATSGGFKGTPQWSAPEILRDGLLAFTEKADVYSFGVIMFEVLTGRRPWEGLGHTQILAKILIDKTRPLPLPKVSNPGLIALMQNAWAQDKKDRPTFAKICE</sequence>
<reference evidence="2" key="1">
    <citation type="submission" date="2022-07" db="EMBL/GenBank/DDBJ databases">
        <title>Genome analysis of Parmales, a sister group of diatoms, reveals the evolutionary specialization of diatoms from phago-mixotrophs to photoautotrophs.</title>
        <authorList>
            <person name="Ban H."/>
            <person name="Sato S."/>
            <person name="Yoshikawa S."/>
            <person name="Kazumasa Y."/>
            <person name="Nakamura Y."/>
            <person name="Ichinomiya M."/>
            <person name="Saitoh K."/>
            <person name="Sato N."/>
            <person name="Blanc-Mathieu R."/>
            <person name="Endo H."/>
            <person name="Kuwata A."/>
            <person name="Ogata H."/>
        </authorList>
    </citation>
    <scope>NUCLEOTIDE SEQUENCE</scope>
</reference>
<dbReference type="Pfam" id="PF07714">
    <property type="entry name" value="PK_Tyr_Ser-Thr"/>
    <property type="match status" value="1"/>
</dbReference>
<feature type="non-terminal residue" evidence="2">
    <location>
        <position position="1"/>
    </location>
</feature>
<feature type="non-terminal residue" evidence="2">
    <location>
        <position position="144"/>
    </location>
</feature>
<dbReference type="PROSITE" id="PS00108">
    <property type="entry name" value="PROTEIN_KINASE_ST"/>
    <property type="match status" value="1"/>
</dbReference>
<dbReference type="PANTHER" id="PTHR23257:SF963">
    <property type="entry name" value="AT08303P"/>
    <property type="match status" value="1"/>
</dbReference>
<dbReference type="AlphaFoldDB" id="A0A9W7DPA5"/>
<name>A0A9W7DPA5_9STRA</name>
<accession>A0A9W7DPA5</accession>
<dbReference type="Gene3D" id="1.10.510.10">
    <property type="entry name" value="Transferase(Phosphotransferase) domain 1"/>
    <property type="match status" value="1"/>
</dbReference>
<protein>
    <recommendedName>
        <fullName evidence="1">Protein kinase domain-containing protein</fullName>
    </recommendedName>
</protein>
<proteinExistence type="predicted"/>
<keyword evidence="3" id="KW-1185">Reference proteome</keyword>
<evidence type="ECO:0000259" key="1">
    <source>
        <dbReference type="PROSITE" id="PS50011"/>
    </source>
</evidence>
<dbReference type="PROSITE" id="PS50011">
    <property type="entry name" value="PROTEIN_KINASE_DOM"/>
    <property type="match status" value="1"/>
</dbReference>
<feature type="domain" description="Protein kinase" evidence="1">
    <location>
        <begin position="1"/>
        <end position="144"/>
    </location>
</feature>
<organism evidence="2 3">
    <name type="scientific">Triparma retinervis</name>
    <dbReference type="NCBI Taxonomy" id="2557542"/>
    <lineage>
        <taxon>Eukaryota</taxon>
        <taxon>Sar</taxon>
        <taxon>Stramenopiles</taxon>
        <taxon>Ochrophyta</taxon>
        <taxon>Bolidophyceae</taxon>
        <taxon>Parmales</taxon>
        <taxon>Triparmaceae</taxon>
        <taxon>Triparma</taxon>
    </lineage>
</organism>
<gene>
    <name evidence="2" type="ORF">TrRE_jg824</name>
</gene>
<dbReference type="PANTHER" id="PTHR23257">
    <property type="entry name" value="SERINE-THREONINE PROTEIN KINASE"/>
    <property type="match status" value="1"/>
</dbReference>
<dbReference type="GO" id="GO:0005524">
    <property type="term" value="F:ATP binding"/>
    <property type="evidence" value="ECO:0007669"/>
    <property type="project" value="InterPro"/>
</dbReference>
<comment type="caution">
    <text evidence="2">The sequence shown here is derived from an EMBL/GenBank/DDBJ whole genome shotgun (WGS) entry which is preliminary data.</text>
</comment>
<dbReference type="InterPro" id="IPR050167">
    <property type="entry name" value="Ser_Thr_protein_kinase"/>
</dbReference>
<dbReference type="SUPFAM" id="SSF56112">
    <property type="entry name" value="Protein kinase-like (PK-like)"/>
    <property type="match status" value="1"/>
</dbReference>
<dbReference type="SMART" id="SM00220">
    <property type="entry name" value="S_TKc"/>
    <property type="match status" value="1"/>
</dbReference>
<dbReference type="GO" id="GO:0004672">
    <property type="term" value="F:protein kinase activity"/>
    <property type="evidence" value="ECO:0007669"/>
    <property type="project" value="InterPro"/>
</dbReference>
<dbReference type="Proteomes" id="UP001165082">
    <property type="component" value="Unassembled WGS sequence"/>
</dbReference>
<dbReference type="InterPro" id="IPR001245">
    <property type="entry name" value="Ser-Thr/Tyr_kinase_cat_dom"/>
</dbReference>
<dbReference type="GO" id="GO:0005737">
    <property type="term" value="C:cytoplasm"/>
    <property type="evidence" value="ECO:0007669"/>
    <property type="project" value="TreeGrafter"/>
</dbReference>
<dbReference type="GO" id="GO:0007165">
    <property type="term" value="P:signal transduction"/>
    <property type="evidence" value="ECO:0007669"/>
    <property type="project" value="TreeGrafter"/>
</dbReference>
<dbReference type="InterPro" id="IPR008271">
    <property type="entry name" value="Ser/Thr_kinase_AS"/>
</dbReference>
<dbReference type="InterPro" id="IPR000719">
    <property type="entry name" value="Prot_kinase_dom"/>
</dbReference>